<dbReference type="Gene3D" id="1.10.10.10">
    <property type="entry name" value="Winged helix-like DNA-binding domain superfamily/Winged helix DNA-binding domain"/>
    <property type="match status" value="1"/>
</dbReference>
<dbReference type="Gene3D" id="1.10.150.80">
    <property type="entry name" value="HRDC domain"/>
    <property type="match status" value="1"/>
</dbReference>
<keyword evidence="5" id="KW-0547">Nucleotide-binding</keyword>
<comment type="similarity">
    <text evidence="3">Belongs to the helicase family. RecQ subfamily.</text>
</comment>
<dbReference type="FunFam" id="3.40.50.300:FF:000296">
    <property type="entry name" value="ATP-dependent DNA helicase RecQ"/>
    <property type="match status" value="1"/>
</dbReference>
<keyword evidence="7" id="KW-0378">Hydrolase</keyword>
<comment type="cofactor">
    <cofactor evidence="2">
        <name>Zn(2+)</name>
        <dbReference type="ChEBI" id="CHEBI:29105"/>
    </cofactor>
</comment>
<dbReference type="InterPro" id="IPR018982">
    <property type="entry name" value="RQC_domain"/>
</dbReference>
<evidence type="ECO:0000256" key="7">
    <source>
        <dbReference type="ARBA" id="ARBA00022801"/>
    </source>
</evidence>
<dbReference type="RefSeq" id="WP_098103147.1">
    <property type="nucleotide sequence ID" value="NZ_NUDL01000086.1"/>
</dbReference>
<keyword evidence="11" id="KW-0238">DNA-binding</keyword>
<dbReference type="Pfam" id="PF16124">
    <property type="entry name" value="RecQ_Zn_bind"/>
    <property type="match status" value="1"/>
</dbReference>
<keyword evidence="4" id="KW-0479">Metal-binding</keyword>
<dbReference type="PANTHER" id="PTHR13710:SF105">
    <property type="entry name" value="ATP-DEPENDENT DNA HELICASE Q1"/>
    <property type="match status" value="1"/>
</dbReference>
<evidence type="ECO:0000256" key="6">
    <source>
        <dbReference type="ARBA" id="ARBA00022763"/>
    </source>
</evidence>
<dbReference type="InterPro" id="IPR011545">
    <property type="entry name" value="DEAD/DEAH_box_helicase_dom"/>
</dbReference>
<evidence type="ECO:0000256" key="15">
    <source>
        <dbReference type="ARBA" id="ARBA00034617"/>
    </source>
</evidence>
<dbReference type="SUPFAM" id="SSF47819">
    <property type="entry name" value="HRDC-like"/>
    <property type="match status" value="1"/>
</dbReference>
<dbReference type="NCBIfam" id="TIGR01389">
    <property type="entry name" value="recQ"/>
    <property type="match status" value="1"/>
</dbReference>
<evidence type="ECO:0000256" key="5">
    <source>
        <dbReference type="ARBA" id="ARBA00022741"/>
    </source>
</evidence>
<name>A0A2A8BI47_9BACI</name>
<dbReference type="GO" id="GO:0043138">
    <property type="term" value="F:3'-5' DNA helicase activity"/>
    <property type="evidence" value="ECO:0007669"/>
    <property type="project" value="UniProtKB-EC"/>
</dbReference>
<dbReference type="SMART" id="SM00956">
    <property type="entry name" value="RQC"/>
    <property type="match status" value="1"/>
</dbReference>
<dbReference type="Pfam" id="PF00271">
    <property type="entry name" value="Helicase_C"/>
    <property type="match status" value="1"/>
</dbReference>
<dbReference type="GO" id="GO:0009432">
    <property type="term" value="P:SOS response"/>
    <property type="evidence" value="ECO:0007669"/>
    <property type="project" value="UniProtKB-UniRule"/>
</dbReference>
<dbReference type="InterPro" id="IPR001650">
    <property type="entry name" value="Helicase_C-like"/>
</dbReference>
<evidence type="ECO:0000256" key="13">
    <source>
        <dbReference type="ARBA" id="ARBA00023204"/>
    </source>
</evidence>
<evidence type="ECO:0000256" key="1">
    <source>
        <dbReference type="ARBA" id="ARBA00001946"/>
    </source>
</evidence>
<protein>
    <recommendedName>
        <fullName evidence="16">DNA helicase RecQ</fullName>
        <ecNumber evidence="16">5.6.2.4</ecNumber>
    </recommendedName>
</protein>
<dbReference type="PROSITE" id="PS51192">
    <property type="entry name" value="HELICASE_ATP_BIND_1"/>
    <property type="match status" value="1"/>
</dbReference>
<evidence type="ECO:0000313" key="17">
    <source>
        <dbReference type="EMBL" id="PEM50035.1"/>
    </source>
</evidence>
<dbReference type="GO" id="GO:0046872">
    <property type="term" value="F:metal ion binding"/>
    <property type="evidence" value="ECO:0007669"/>
    <property type="project" value="UniProtKB-KW"/>
</dbReference>
<evidence type="ECO:0000256" key="4">
    <source>
        <dbReference type="ARBA" id="ARBA00022723"/>
    </source>
</evidence>
<dbReference type="GO" id="GO:0006310">
    <property type="term" value="P:DNA recombination"/>
    <property type="evidence" value="ECO:0007669"/>
    <property type="project" value="UniProtKB-UniRule"/>
</dbReference>
<dbReference type="PROSITE" id="PS51194">
    <property type="entry name" value="HELICASE_CTER"/>
    <property type="match status" value="1"/>
</dbReference>
<accession>A0A2A8BI47</accession>
<dbReference type="InterPro" id="IPR036390">
    <property type="entry name" value="WH_DNA-bd_sf"/>
</dbReference>
<dbReference type="GO" id="GO:0006260">
    <property type="term" value="P:DNA replication"/>
    <property type="evidence" value="ECO:0007669"/>
    <property type="project" value="InterPro"/>
</dbReference>
<dbReference type="GO" id="GO:0043590">
    <property type="term" value="C:bacterial nucleoid"/>
    <property type="evidence" value="ECO:0007669"/>
    <property type="project" value="TreeGrafter"/>
</dbReference>
<dbReference type="InterPro" id="IPR032284">
    <property type="entry name" value="RecQ_Zn-bd"/>
</dbReference>
<dbReference type="EMBL" id="NUDL01000086">
    <property type="protein sequence ID" value="PEM50035.1"/>
    <property type="molecule type" value="Genomic_DNA"/>
</dbReference>
<dbReference type="PROSITE" id="PS50967">
    <property type="entry name" value="HRDC"/>
    <property type="match status" value="1"/>
</dbReference>
<evidence type="ECO:0000256" key="11">
    <source>
        <dbReference type="ARBA" id="ARBA00023125"/>
    </source>
</evidence>
<dbReference type="GO" id="GO:0016787">
    <property type="term" value="F:hydrolase activity"/>
    <property type="evidence" value="ECO:0007669"/>
    <property type="project" value="UniProtKB-KW"/>
</dbReference>
<dbReference type="InterPro" id="IPR010997">
    <property type="entry name" value="HRDC-like_sf"/>
</dbReference>
<reference evidence="17 18" key="1">
    <citation type="submission" date="2017-09" db="EMBL/GenBank/DDBJ databases">
        <title>Large-scale bioinformatics analysis of Bacillus genomes uncovers conserved roles of natural products in bacterial physiology.</title>
        <authorList>
            <consortium name="Agbiome Team Llc"/>
            <person name="Bleich R.M."/>
            <person name="Grubbs K.J."/>
            <person name="Santa Maria K.C."/>
            <person name="Allen S.E."/>
            <person name="Farag S."/>
            <person name="Shank E.A."/>
            <person name="Bowers A."/>
        </authorList>
    </citation>
    <scope>NUCLEOTIDE SEQUENCE [LARGE SCALE GENOMIC DNA]</scope>
    <source>
        <strain evidence="17 18">AFS010764</strain>
    </source>
</reference>
<dbReference type="CDD" id="cd17920">
    <property type="entry name" value="DEXHc_RecQ"/>
    <property type="match status" value="1"/>
</dbReference>
<dbReference type="AlphaFoldDB" id="A0A2A8BI47"/>
<evidence type="ECO:0000256" key="12">
    <source>
        <dbReference type="ARBA" id="ARBA00023172"/>
    </source>
</evidence>
<keyword evidence="6" id="KW-0227">DNA damage</keyword>
<dbReference type="GO" id="GO:0030894">
    <property type="term" value="C:replisome"/>
    <property type="evidence" value="ECO:0007669"/>
    <property type="project" value="TreeGrafter"/>
</dbReference>
<dbReference type="FunFam" id="1.10.150.80:FF:000002">
    <property type="entry name" value="ATP-dependent DNA helicase RecQ"/>
    <property type="match status" value="1"/>
</dbReference>
<dbReference type="SUPFAM" id="SSF52540">
    <property type="entry name" value="P-loop containing nucleoside triphosphate hydrolases"/>
    <property type="match status" value="1"/>
</dbReference>
<evidence type="ECO:0000256" key="10">
    <source>
        <dbReference type="ARBA" id="ARBA00022840"/>
    </source>
</evidence>
<evidence type="ECO:0000313" key="18">
    <source>
        <dbReference type="Proteomes" id="UP000220621"/>
    </source>
</evidence>
<keyword evidence="9" id="KW-0862">Zinc</keyword>
<keyword evidence="12" id="KW-0233">DNA recombination</keyword>
<dbReference type="Gene3D" id="3.40.50.300">
    <property type="entry name" value="P-loop containing nucleotide triphosphate hydrolases"/>
    <property type="match status" value="2"/>
</dbReference>
<dbReference type="FunFam" id="3.40.50.300:FF:001746">
    <property type="entry name" value="ATP-dependent DNA helicase recQ"/>
    <property type="match status" value="1"/>
</dbReference>
<dbReference type="Pfam" id="PF14493">
    <property type="entry name" value="HTH_40"/>
    <property type="match status" value="1"/>
</dbReference>
<dbReference type="Pfam" id="PF09382">
    <property type="entry name" value="RQC"/>
    <property type="match status" value="1"/>
</dbReference>
<sequence length="705" mass="80272">MFTKAQELLASYFGYSSFRRGQDETIKNVLDGKDTVCIMPTGGGKSICYQIPALVFEGTTLVISPLISLMKDQVDTLVQNGISATYINSSISIAEANQRIQLAKQGHYKLLYVAPERLDSMEFVDQLIDMKIPMIAIDEAHCISQWGHDFRPSYLHIHRILDYLPEKPLVLALTATATPQVREDICNTIGINQENTIMTTFERENLSFSVIKGQDRNAYLADYIRQNQKESGIIYAATRKVVDQLYEDLMKAGVSVSKYHAGMSDTDRNEQQELFLRDEVSVMVATSAFGMGIDKSNIRYVIHYQLPKNMESYYQEAGRAGRDGLDSACILLYSSQDVQVQRFLIDQSTGESRFSNELEKLQNMTDYCHTEQCLQSFILQYFGEEPKEDCGRCGNCTDDRESIDVTRESQMVLSCMIRTNQRFGKQMIAQVLTGSKNKKVIEFNFHTLPTYGLLSNRSVKEVSEFIEFLISDELIAVEHGTYPTLKVTEKGKEVLLGKENVLRKERVETRQIVQDHPLFEVLREVRKEIAQGEGVPPFVIFSDQTLKDMCAKMPHSDSELLTVKGIGEHKLVKYGSHFLQAVQHFIKDNPNYAETVKTEVVTERKKSGKASANSHLETYEMYKQGIDLDEIAKERGLSRQTIENHLIRSFEDGMEIDWNSFVPAEYESLIETAVQNAEGGLKSIKEQLPNEVSYFMIRAYLQFRK</sequence>
<proteinExistence type="inferred from homology"/>
<keyword evidence="14" id="KW-0413">Isomerase</keyword>
<evidence type="ECO:0000256" key="14">
    <source>
        <dbReference type="ARBA" id="ARBA00023235"/>
    </source>
</evidence>
<organism evidence="17 18">
    <name type="scientific">Bacillus wiedmannii</name>
    <dbReference type="NCBI Taxonomy" id="1890302"/>
    <lineage>
        <taxon>Bacteria</taxon>
        <taxon>Bacillati</taxon>
        <taxon>Bacillota</taxon>
        <taxon>Bacilli</taxon>
        <taxon>Bacillales</taxon>
        <taxon>Bacillaceae</taxon>
        <taxon>Bacillus</taxon>
        <taxon>Bacillus cereus group</taxon>
    </lineage>
</organism>
<dbReference type="Pfam" id="PF00270">
    <property type="entry name" value="DEAD"/>
    <property type="match status" value="1"/>
</dbReference>
<dbReference type="InterPro" id="IPR014001">
    <property type="entry name" value="Helicase_ATP-bd"/>
</dbReference>
<keyword evidence="13" id="KW-0234">DNA repair</keyword>
<dbReference type="Proteomes" id="UP000220621">
    <property type="component" value="Unassembled WGS sequence"/>
</dbReference>
<evidence type="ECO:0000256" key="9">
    <source>
        <dbReference type="ARBA" id="ARBA00022833"/>
    </source>
</evidence>
<dbReference type="SMART" id="SM00490">
    <property type="entry name" value="HELICc"/>
    <property type="match status" value="1"/>
</dbReference>
<evidence type="ECO:0000256" key="8">
    <source>
        <dbReference type="ARBA" id="ARBA00022806"/>
    </source>
</evidence>
<dbReference type="SUPFAM" id="SSF46785">
    <property type="entry name" value="Winged helix' DNA-binding domain"/>
    <property type="match status" value="1"/>
</dbReference>
<dbReference type="EC" id="5.6.2.4" evidence="16"/>
<dbReference type="InterPro" id="IPR027417">
    <property type="entry name" value="P-loop_NTPase"/>
</dbReference>
<evidence type="ECO:0000256" key="16">
    <source>
        <dbReference type="NCBIfam" id="TIGR01389"/>
    </source>
</evidence>
<dbReference type="SMART" id="SM00487">
    <property type="entry name" value="DEXDc"/>
    <property type="match status" value="1"/>
</dbReference>
<dbReference type="Pfam" id="PF00570">
    <property type="entry name" value="HRDC"/>
    <property type="match status" value="1"/>
</dbReference>
<dbReference type="InterPro" id="IPR006293">
    <property type="entry name" value="DNA_helicase_ATP-dep_RecQ_bac"/>
</dbReference>
<keyword evidence="10" id="KW-0067">ATP-binding</keyword>
<evidence type="ECO:0000256" key="3">
    <source>
        <dbReference type="ARBA" id="ARBA00005446"/>
    </source>
</evidence>
<dbReference type="SMART" id="SM00341">
    <property type="entry name" value="HRDC"/>
    <property type="match status" value="1"/>
</dbReference>
<dbReference type="GO" id="GO:0003677">
    <property type="term" value="F:DNA binding"/>
    <property type="evidence" value="ECO:0007669"/>
    <property type="project" value="UniProtKB-KW"/>
</dbReference>
<dbReference type="InterPro" id="IPR004589">
    <property type="entry name" value="DNA_helicase_ATP-dep_RecQ"/>
</dbReference>
<keyword evidence="8 17" id="KW-0347">Helicase</keyword>
<dbReference type="FunFam" id="1.10.10.10:FF:000564">
    <property type="entry name" value="ATP-dependent DNA helicase RecQ"/>
    <property type="match status" value="1"/>
</dbReference>
<dbReference type="GO" id="GO:0009378">
    <property type="term" value="F:four-way junction helicase activity"/>
    <property type="evidence" value="ECO:0007669"/>
    <property type="project" value="TreeGrafter"/>
</dbReference>
<comment type="caution">
    <text evidence="17">The sequence shown here is derived from an EMBL/GenBank/DDBJ whole genome shotgun (WGS) entry which is preliminary data.</text>
</comment>
<dbReference type="InterPro" id="IPR029491">
    <property type="entry name" value="Helicase_HTH"/>
</dbReference>
<dbReference type="PANTHER" id="PTHR13710">
    <property type="entry name" value="DNA HELICASE RECQ FAMILY MEMBER"/>
    <property type="match status" value="1"/>
</dbReference>
<dbReference type="InterPro" id="IPR044876">
    <property type="entry name" value="HRDC_dom_sf"/>
</dbReference>
<evidence type="ECO:0000256" key="2">
    <source>
        <dbReference type="ARBA" id="ARBA00001947"/>
    </source>
</evidence>
<comment type="catalytic activity">
    <reaction evidence="15">
        <text>Couples ATP hydrolysis with the unwinding of duplex DNA by translocating in the 3'-5' direction.</text>
        <dbReference type="EC" id="5.6.2.4"/>
    </reaction>
</comment>
<dbReference type="GO" id="GO:0006281">
    <property type="term" value="P:DNA repair"/>
    <property type="evidence" value="ECO:0007669"/>
    <property type="project" value="UniProtKB-KW"/>
</dbReference>
<dbReference type="GO" id="GO:0005737">
    <property type="term" value="C:cytoplasm"/>
    <property type="evidence" value="ECO:0007669"/>
    <property type="project" value="TreeGrafter"/>
</dbReference>
<gene>
    <name evidence="17" type="primary">recQ</name>
    <name evidence="17" type="ORF">CN611_23775</name>
</gene>
<dbReference type="GO" id="GO:0005524">
    <property type="term" value="F:ATP binding"/>
    <property type="evidence" value="ECO:0007669"/>
    <property type="project" value="UniProtKB-KW"/>
</dbReference>
<dbReference type="InterPro" id="IPR002121">
    <property type="entry name" value="HRDC_dom"/>
</dbReference>
<dbReference type="NCBIfam" id="TIGR00614">
    <property type="entry name" value="recQ_fam"/>
    <property type="match status" value="1"/>
</dbReference>
<comment type="cofactor">
    <cofactor evidence="1">
        <name>Mg(2+)</name>
        <dbReference type="ChEBI" id="CHEBI:18420"/>
    </cofactor>
</comment>
<dbReference type="CDD" id="cd18794">
    <property type="entry name" value="SF2_C_RecQ"/>
    <property type="match status" value="1"/>
</dbReference>
<dbReference type="InterPro" id="IPR036388">
    <property type="entry name" value="WH-like_DNA-bd_sf"/>
</dbReference>